<evidence type="ECO:0000313" key="2">
    <source>
        <dbReference type="Proteomes" id="UP000318453"/>
    </source>
</evidence>
<reference evidence="1 2" key="1">
    <citation type="submission" date="2019-08" db="EMBL/GenBank/DDBJ databases">
        <title>Carotenoids and Carotenoid Binding Proteins in the Halophilic Cyanobacterium Euhalothece sp. ZM00.</title>
        <authorList>
            <person name="Cho S.M."/>
            <person name="Song J.Y."/>
            <person name="Park Y.-I."/>
        </authorList>
    </citation>
    <scope>NUCLEOTIDE SEQUENCE [LARGE SCALE GENOMIC DNA]</scope>
    <source>
        <strain evidence="1 2">Z-M001</strain>
    </source>
</reference>
<dbReference type="RefSeq" id="WP_146296886.1">
    <property type="nucleotide sequence ID" value="NZ_CP042326.1"/>
</dbReference>
<gene>
    <name evidence="1" type="ORF">FRE64_14530</name>
</gene>
<sequence length="68" mass="7843">MNVNSTNNVTRVTAKEIWETEDTTDLERVRSMTDEEIKEAIADDPDTFETDEEFWEDAVSCPPLTFVD</sequence>
<dbReference type="KEGG" id="enn:FRE64_14530"/>
<name>A0A5B8NRV9_9CHRO</name>
<accession>A0A5B8NRV9</accession>
<dbReference type="Proteomes" id="UP000318453">
    <property type="component" value="Chromosome"/>
</dbReference>
<protein>
    <submittedName>
        <fullName evidence="1">Uncharacterized protein</fullName>
    </submittedName>
</protein>
<keyword evidence="2" id="KW-1185">Reference proteome</keyword>
<organism evidence="1 2">
    <name type="scientific">Euhalothece natronophila Z-M001</name>
    <dbReference type="NCBI Taxonomy" id="522448"/>
    <lineage>
        <taxon>Bacteria</taxon>
        <taxon>Bacillati</taxon>
        <taxon>Cyanobacteriota</taxon>
        <taxon>Cyanophyceae</taxon>
        <taxon>Oscillatoriophycideae</taxon>
        <taxon>Chroococcales</taxon>
        <taxon>Halothecacae</taxon>
        <taxon>Halothece cluster</taxon>
        <taxon>Euhalothece</taxon>
    </lineage>
</organism>
<dbReference type="AlphaFoldDB" id="A0A5B8NRV9"/>
<proteinExistence type="predicted"/>
<evidence type="ECO:0000313" key="1">
    <source>
        <dbReference type="EMBL" id="QDZ41049.1"/>
    </source>
</evidence>
<dbReference type="EMBL" id="CP042326">
    <property type="protein sequence ID" value="QDZ41049.1"/>
    <property type="molecule type" value="Genomic_DNA"/>
</dbReference>